<feature type="transmembrane region" description="Helical" evidence="9">
    <location>
        <begin position="126"/>
        <end position="147"/>
    </location>
</feature>
<dbReference type="InterPro" id="IPR007387">
    <property type="entry name" value="TRAP_DctQ"/>
</dbReference>
<comment type="subcellular location">
    <subcellularLocation>
        <location evidence="1 9">Cell inner membrane</location>
        <topology evidence="1 9">Multi-pass membrane protein</topology>
    </subcellularLocation>
</comment>
<dbReference type="PANTHER" id="PTHR35011:SF10">
    <property type="entry name" value="TRAP TRANSPORTER SMALL PERMEASE PROTEIN"/>
    <property type="match status" value="1"/>
</dbReference>
<name>A0A1F6V5T6_9PROT</name>
<reference evidence="11 12" key="1">
    <citation type="journal article" date="2016" name="Nat. Commun.">
        <title>Thousands of microbial genomes shed light on interconnected biogeochemical processes in an aquifer system.</title>
        <authorList>
            <person name="Anantharaman K."/>
            <person name="Brown C.T."/>
            <person name="Hug L.A."/>
            <person name="Sharon I."/>
            <person name="Castelle C.J."/>
            <person name="Probst A.J."/>
            <person name="Thomas B.C."/>
            <person name="Singh A."/>
            <person name="Wilkins M.J."/>
            <person name="Karaoz U."/>
            <person name="Brodie E.L."/>
            <person name="Williams K.H."/>
            <person name="Hubbard S.S."/>
            <person name="Banfield J.F."/>
        </authorList>
    </citation>
    <scope>NUCLEOTIDE SEQUENCE [LARGE SCALE GENOMIC DNA]</scope>
</reference>
<evidence type="ECO:0000256" key="4">
    <source>
        <dbReference type="ARBA" id="ARBA00022519"/>
    </source>
</evidence>
<dbReference type="AlphaFoldDB" id="A0A1F6V5T6"/>
<organism evidence="11 12">
    <name type="scientific">Candidatus Muproteobacteria bacterium RBG_16_60_9</name>
    <dbReference type="NCBI Taxonomy" id="1817755"/>
    <lineage>
        <taxon>Bacteria</taxon>
        <taxon>Pseudomonadati</taxon>
        <taxon>Pseudomonadota</taxon>
        <taxon>Candidatus Muproteobacteria</taxon>
    </lineage>
</organism>
<keyword evidence="7 9" id="KW-0472">Membrane</keyword>
<evidence type="ECO:0000256" key="5">
    <source>
        <dbReference type="ARBA" id="ARBA00022692"/>
    </source>
</evidence>
<evidence type="ECO:0000313" key="11">
    <source>
        <dbReference type="EMBL" id="OGI64826.1"/>
    </source>
</evidence>
<protein>
    <recommendedName>
        <fullName evidence="9">TRAP transporter small permease protein</fullName>
    </recommendedName>
</protein>
<comment type="caution">
    <text evidence="11">The sequence shown here is derived from an EMBL/GenBank/DDBJ whole genome shotgun (WGS) entry which is preliminary data.</text>
</comment>
<sequence>MGALLDKIYTGAANLAAVLMVGILLAVVFGILGRLLNFSAAGMDAYAGYSMAASAFLALAHTLRRHEHIRVTLFLNAASDSARRILEILCYAVGVAIAGALTWFSGRLVWQSYLFRDISTGLDATPLWIPQIGMALGAALLLVALFHECIELILRRRPPTAISTDNEPAHIE</sequence>
<evidence type="ECO:0000256" key="6">
    <source>
        <dbReference type="ARBA" id="ARBA00022989"/>
    </source>
</evidence>
<keyword evidence="6 9" id="KW-1133">Transmembrane helix</keyword>
<evidence type="ECO:0000256" key="3">
    <source>
        <dbReference type="ARBA" id="ARBA00022475"/>
    </source>
</evidence>
<dbReference type="InterPro" id="IPR055348">
    <property type="entry name" value="DctQ"/>
</dbReference>
<keyword evidence="5 9" id="KW-0812">Transmembrane</keyword>
<keyword evidence="2 9" id="KW-0813">Transport</keyword>
<feature type="transmembrane region" description="Helical" evidence="9">
    <location>
        <begin position="85"/>
        <end position="106"/>
    </location>
</feature>
<evidence type="ECO:0000256" key="2">
    <source>
        <dbReference type="ARBA" id="ARBA00022448"/>
    </source>
</evidence>
<feature type="transmembrane region" description="Helical" evidence="9">
    <location>
        <begin position="45"/>
        <end position="64"/>
    </location>
</feature>
<evidence type="ECO:0000256" key="1">
    <source>
        <dbReference type="ARBA" id="ARBA00004429"/>
    </source>
</evidence>
<evidence type="ECO:0000256" key="8">
    <source>
        <dbReference type="ARBA" id="ARBA00038436"/>
    </source>
</evidence>
<comment type="similarity">
    <text evidence="8 9">Belongs to the TRAP transporter small permease family.</text>
</comment>
<keyword evidence="3" id="KW-1003">Cell membrane</keyword>
<dbReference type="Pfam" id="PF04290">
    <property type="entry name" value="DctQ"/>
    <property type="match status" value="1"/>
</dbReference>
<comment type="subunit">
    <text evidence="9">The complex comprises the extracytoplasmic solute receptor protein and the two transmembrane proteins.</text>
</comment>
<accession>A0A1F6V5T6</accession>
<dbReference type="PANTHER" id="PTHR35011">
    <property type="entry name" value="2,3-DIKETO-L-GULONATE TRAP TRANSPORTER SMALL PERMEASE PROTEIN YIAM"/>
    <property type="match status" value="1"/>
</dbReference>
<comment type="function">
    <text evidence="9">Part of the tripartite ATP-independent periplasmic (TRAP) transport system.</text>
</comment>
<feature type="transmembrane region" description="Helical" evidence="9">
    <location>
        <begin position="12"/>
        <end position="33"/>
    </location>
</feature>
<keyword evidence="4 9" id="KW-0997">Cell inner membrane</keyword>
<evidence type="ECO:0000259" key="10">
    <source>
        <dbReference type="Pfam" id="PF04290"/>
    </source>
</evidence>
<dbReference type="GO" id="GO:0015740">
    <property type="term" value="P:C4-dicarboxylate transport"/>
    <property type="evidence" value="ECO:0007669"/>
    <property type="project" value="TreeGrafter"/>
</dbReference>
<dbReference type="EMBL" id="MFSP01000118">
    <property type="protein sequence ID" value="OGI64826.1"/>
    <property type="molecule type" value="Genomic_DNA"/>
</dbReference>
<evidence type="ECO:0000256" key="7">
    <source>
        <dbReference type="ARBA" id="ARBA00023136"/>
    </source>
</evidence>
<gene>
    <name evidence="11" type="ORF">A2W18_05685</name>
</gene>
<evidence type="ECO:0000313" key="12">
    <source>
        <dbReference type="Proteomes" id="UP000179076"/>
    </source>
</evidence>
<dbReference type="Proteomes" id="UP000179076">
    <property type="component" value="Unassembled WGS sequence"/>
</dbReference>
<feature type="domain" description="Tripartite ATP-independent periplasmic transporters DctQ component" evidence="10">
    <location>
        <begin position="23"/>
        <end position="153"/>
    </location>
</feature>
<proteinExistence type="inferred from homology"/>
<evidence type="ECO:0000256" key="9">
    <source>
        <dbReference type="RuleBase" id="RU369079"/>
    </source>
</evidence>
<dbReference type="GO" id="GO:0005886">
    <property type="term" value="C:plasma membrane"/>
    <property type="evidence" value="ECO:0007669"/>
    <property type="project" value="UniProtKB-SubCell"/>
</dbReference>
<dbReference type="GO" id="GO:0022857">
    <property type="term" value="F:transmembrane transporter activity"/>
    <property type="evidence" value="ECO:0007669"/>
    <property type="project" value="UniProtKB-UniRule"/>
</dbReference>